<name>A0A840N5H3_9BRAD</name>
<accession>A0A840N5H3</accession>
<dbReference type="SUPFAM" id="SSF47413">
    <property type="entry name" value="lambda repressor-like DNA-binding domains"/>
    <property type="match status" value="1"/>
</dbReference>
<dbReference type="EMBL" id="JACHIJ010000007">
    <property type="protein sequence ID" value="MBB5054430.1"/>
    <property type="molecule type" value="Genomic_DNA"/>
</dbReference>
<comment type="caution">
    <text evidence="3">The sequence shown here is derived from an EMBL/GenBank/DDBJ whole genome shotgun (WGS) entry which is preliminary data.</text>
</comment>
<dbReference type="RefSeq" id="WP_210312150.1">
    <property type="nucleotide sequence ID" value="NZ_JACHIJ010000007.1"/>
</dbReference>
<dbReference type="InterPro" id="IPR001387">
    <property type="entry name" value="Cro/C1-type_HTH"/>
</dbReference>
<organism evidence="3 4">
    <name type="scientific">Afipia massiliensis</name>
    <dbReference type="NCBI Taxonomy" id="211460"/>
    <lineage>
        <taxon>Bacteria</taxon>
        <taxon>Pseudomonadati</taxon>
        <taxon>Pseudomonadota</taxon>
        <taxon>Alphaproteobacteria</taxon>
        <taxon>Hyphomicrobiales</taxon>
        <taxon>Nitrobacteraceae</taxon>
        <taxon>Afipia</taxon>
    </lineage>
</organism>
<proteinExistence type="predicted"/>
<dbReference type="AlphaFoldDB" id="A0A840N5H3"/>
<dbReference type="Pfam" id="PF01381">
    <property type="entry name" value="HTH_3"/>
    <property type="match status" value="1"/>
</dbReference>
<dbReference type="CDD" id="cd00093">
    <property type="entry name" value="HTH_XRE"/>
    <property type="match status" value="1"/>
</dbReference>
<feature type="domain" description="HTH cro/C1-type" evidence="2">
    <location>
        <begin position="21"/>
        <end position="75"/>
    </location>
</feature>
<dbReference type="PROSITE" id="PS50943">
    <property type="entry name" value="HTH_CROC1"/>
    <property type="match status" value="1"/>
</dbReference>
<evidence type="ECO:0000259" key="2">
    <source>
        <dbReference type="PROSITE" id="PS50943"/>
    </source>
</evidence>
<dbReference type="Proteomes" id="UP000521227">
    <property type="component" value="Unassembled WGS sequence"/>
</dbReference>
<keyword evidence="1" id="KW-0238">DNA-binding</keyword>
<gene>
    <name evidence="3" type="ORF">HNQ36_004432</name>
</gene>
<dbReference type="GO" id="GO:0003677">
    <property type="term" value="F:DNA binding"/>
    <property type="evidence" value="ECO:0007669"/>
    <property type="project" value="UniProtKB-KW"/>
</dbReference>
<sequence>MIHALKSKHKGTTSGMNYRALKLIRQYHRLTQADLAEELKLSKSFISELENGNRRPSLDVLEKYAAYFQLPLSSLMLFSEELESDSWHERSRAFMASKVINMLEWLEETSRDSTHEIKK</sequence>
<dbReference type="Gene3D" id="1.10.260.40">
    <property type="entry name" value="lambda repressor-like DNA-binding domains"/>
    <property type="match status" value="1"/>
</dbReference>
<evidence type="ECO:0000313" key="4">
    <source>
        <dbReference type="Proteomes" id="UP000521227"/>
    </source>
</evidence>
<evidence type="ECO:0000313" key="3">
    <source>
        <dbReference type="EMBL" id="MBB5054430.1"/>
    </source>
</evidence>
<reference evidence="3 4" key="1">
    <citation type="submission" date="2020-08" db="EMBL/GenBank/DDBJ databases">
        <title>Genomic Encyclopedia of Type Strains, Phase IV (KMG-IV): sequencing the most valuable type-strain genomes for metagenomic binning, comparative biology and taxonomic classification.</title>
        <authorList>
            <person name="Goeker M."/>
        </authorList>
    </citation>
    <scope>NUCLEOTIDE SEQUENCE [LARGE SCALE GENOMIC DNA]</scope>
    <source>
        <strain evidence="3 4">DSM 17498</strain>
    </source>
</reference>
<protein>
    <submittedName>
        <fullName evidence="3">Transcriptional regulator with XRE-family HTH domain</fullName>
    </submittedName>
</protein>
<dbReference type="PANTHER" id="PTHR46558">
    <property type="entry name" value="TRACRIPTIONAL REGULATORY PROTEIN-RELATED-RELATED"/>
    <property type="match status" value="1"/>
</dbReference>
<dbReference type="InterPro" id="IPR010982">
    <property type="entry name" value="Lambda_DNA-bd_dom_sf"/>
</dbReference>
<dbReference type="PANTHER" id="PTHR46558:SF4">
    <property type="entry name" value="DNA-BIDING PHAGE PROTEIN"/>
    <property type="match status" value="1"/>
</dbReference>
<dbReference type="SMART" id="SM00530">
    <property type="entry name" value="HTH_XRE"/>
    <property type="match status" value="1"/>
</dbReference>
<evidence type="ECO:0000256" key="1">
    <source>
        <dbReference type="ARBA" id="ARBA00023125"/>
    </source>
</evidence>